<organism evidence="3 5">
    <name type="scientific">Ruthenibacterium lactatiformans</name>
    <dbReference type="NCBI Taxonomy" id="1550024"/>
    <lineage>
        <taxon>Bacteria</taxon>
        <taxon>Bacillati</taxon>
        <taxon>Bacillota</taxon>
        <taxon>Clostridia</taxon>
        <taxon>Eubacteriales</taxon>
        <taxon>Oscillospiraceae</taxon>
        <taxon>Ruthenibacterium</taxon>
    </lineage>
</organism>
<sequence>MCKINFDIAGRVAVITGAGGVICGTMARELARKGVKVALLDLTAENAEKIVEEINADGGNAIAVQADVLDRASLETARKQVLAHFGGIDILINGAGGNKKEATVSTERDFFHLDMDAFKWVFDLNVTGAVLTTMVFGELLAKQGHGNVINIASMSSYHPLTNTAAYCGAKAAVANFTEWMATHFNQNYGNKIRVNAIAPGFLLTKQNRFLLTNEDGSATERGKRVLAKTPMERYGEPEEMVGPVIFLCSEAASFVNGAVIPVDGGFSAYWGV</sequence>
<proteinExistence type="inferred from homology"/>
<name>A0A6I2UE49_9FIRM</name>
<dbReference type="Proteomes" id="UP000449193">
    <property type="component" value="Unassembled WGS sequence"/>
</dbReference>
<dbReference type="SUPFAM" id="SSF51735">
    <property type="entry name" value="NAD(P)-binding Rossmann-fold domains"/>
    <property type="match status" value="1"/>
</dbReference>
<protein>
    <submittedName>
        <fullName evidence="3">SDR family oxidoreductase</fullName>
    </submittedName>
</protein>
<dbReference type="GO" id="GO:0005975">
    <property type="term" value="P:carbohydrate metabolic process"/>
    <property type="evidence" value="ECO:0007669"/>
    <property type="project" value="UniProtKB-ARBA"/>
</dbReference>
<dbReference type="PRINTS" id="PR00081">
    <property type="entry name" value="GDHRDH"/>
</dbReference>
<dbReference type="InterPro" id="IPR020904">
    <property type="entry name" value="Sc_DH/Rdtase_CS"/>
</dbReference>
<evidence type="ECO:0000313" key="6">
    <source>
        <dbReference type="Proteomes" id="UP000449193"/>
    </source>
</evidence>
<dbReference type="PANTHER" id="PTHR42760">
    <property type="entry name" value="SHORT-CHAIN DEHYDROGENASES/REDUCTASES FAMILY MEMBER"/>
    <property type="match status" value="1"/>
</dbReference>
<dbReference type="InterPro" id="IPR002347">
    <property type="entry name" value="SDR_fam"/>
</dbReference>
<dbReference type="AlphaFoldDB" id="A0A6I2UE49"/>
<dbReference type="NCBIfam" id="NF006132">
    <property type="entry name" value="PRK08277.1"/>
    <property type="match status" value="1"/>
</dbReference>
<evidence type="ECO:0000256" key="2">
    <source>
        <dbReference type="ARBA" id="ARBA00023002"/>
    </source>
</evidence>
<evidence type="ECO:0000313" key="5">
    <source>
        <dbReference type="Proteomes" id="UP000431913"/>
    </source>
</evidence>
<evidence type="ECO:0000313" key="3">
    <source>
        <dbReference type="EMBL" id="MST93225.1"/>
    </source>
</evidence>
<reference evidence="3 5" key="2">
    <citation type="submission" date="2019-08" db="EMBL/GenBank/DDBJ databases">
        <title>In-depth cultivation of the pig gut microbiome towards novel bacterial diversity and tailored functional studies.</title>
        <authorList>
            <person name="Wylensek D."/>
            <person name="Hitch T.C.A."/>
            <person name="Clavel T."/>
        </authorList>
    </citation>
    <scope>NUCLEOTIDE SEQUENCE [LARGE SCALE GENOMIC DNA]</scope>
    <source>
        <strain evidence="3 5">WCA3-601-WT-6J</strain>
    </source>
</reference>
<comment type="similarity">
    <text evidence="1">Belongs to the short-chain dehydrogenases/reductases (SDR) family.</text>
</comment>
<dbReference type="InterPro" id="IPR036291">
    <property type="entry name" value="NAD(P)-bd_dom_sf"/>
</dbReference>
<dbReference type="FunFam" id="3.40.50.720:FF:000240">
    <property type="entry name" value="SDR family oxidoreductase"/>
    <property type="match status" value="1"/>
</dbReference>
<dbReference type="PROSITE" id="PS00061">
    <property type="entry name" value="ADH_SHORT"/>
    <property type="match status" value="1"/>
</dbReference>
<comment type="caution">
    <text evidence="3">The sequence shown here is derived from an EMBL/GenBank/DDBJ whole genome shotgun (WGS) entry which is preliminary data.</text>
</comment>
<evidence type="ECO:0000256" key="1">
    <source>
        <dbReference type="ARBA" id="ARBA00006484"/>
    </source>
</evidence>
<evidence type="ECO:0000313" key="4">
    <source>
        <dbReference type="EMBL" id="MTS51032.1"/>
    </source>
</evidence>
<keyword evidence="2" id="KW-0560">Oxidoreductase</keyword>
<dbReference type="PANTHER" id="PTHR42760:SF115">
    <property type="entry name" value="3-OXOACYL-[ACYL-CARRIER-PROTEIN] REDUCTASE FABG"/>
    <property type="match status" value="1"/>
</dbReference>
<dbReference type="EMBL" id="WMZR01000005">
    <property type="protein sequence ID" value="MTS51032.1"/>
    <property type="molecule type" value="Genomic_DNA"/>
</dbReference>
<dbReference type="Proteomes" id="UP000431913">
    <property type="component" value="Unassembled WGS sequence"/>
</dbReference>
<reference evidence="4 6" key="1">
    <citation type="journal article" date="2019" name="Nat. Med.">
        <title>A library of human gut bacterial isolates paired with longitudinal multiomics data enables mechanistic microbiome research.</title>
        <authorList>
            <person name="Poyet M."/>
            <person name="Groussin M."/>
            <person name="Gibbons S.M."/>
            <person name="Avila-Pacheco J."/>
            <person name="Jiang X."/>
            <person name="Kearney S.M."/>
            <person name="Perrotta A.R."/>
            <person name="Berdy B."/>
            <person name="Zhao S."/>
            <person name="Lieberman T.D."/>
            <person name="Swanson P.K."/>
            <person name="Smith M."/>
            <person name="Roesemann S."/>
            <person name="Alexander J.E."/>
            <person name="Rich S.A."/>
            <person name="Livny J."/>
            <person name="Vlamakis H."/>
            <person name="Clish C."/>
            <person name="Bullock K."/>
            <person name="Deik A."/>
            <person name="Scott J."/>
            <person name="Pierce K.A."/>
            <person name="Xavier R.J."/>
            <person name="Alm E.J."/>
        </authorList>
    </citation>
    <scope>NUCLEOTIDE SEQUENCE [LARGE SCALE GENOMIC DNA]</scope>
    <source>
        <strain evidence="4 6">BIOML-A7</strain>
    </source>
</reference>
<accession>A0A6I2UE49</accession>
<dbReference type="Pfam" id="PF13561">
    <property type="entry name" value="adh_short_C2"/>
    <property type="match status" value="1"/>
</dbReference>
<dbReference type="RefSeq" id="WP_055081388.1">
    <property type="nucleotide sequence ID" value="NZ_CAOJUJ010000031.1"/>
</dbReference>
<dbReference type="EMBL" id="VUNJ01000022">
    <property type="protein sequence ID" value="MST93225.1"/>
    <property type="molecule type" value="Genomic_DNA"/>
</dbReference>
<dbReference type="GO" id="GO:0016616">
    <property type="term" value="F:oxidoreductase activity, acting on the CH-OH group of donors, NAD or NADP as acceptor"/>
    <property type="evidence" value="ECO:0007669"/>
    <property type="project" value="UniProtKB-ARBA"/>
</dbReference>
<dbReference type="Gene3D" id="3.40.50.720">
    <property type="entry name" value="NAD(P)-binding Rossmann-like Domain"/>
    <property type="match status" value="1"/>
</dbReference>
<gene>
    <name evidence="3" type="ORF">FYJ76_15020</name>
    <name evidence="4" type="ORF">GMD52_05710</name>
</gene>
<dbReference type="PRINTS" id="PR00080">
    <property type="entry name" value="SDRFAMILY"/>
</dbReference>